<reference evidence="3" key="1">
    <citation type="submission" date="2018-08" db="EMBL/GenBank/DDBJ databases">
        <authorList>
            <person name="Rodrigo-Torres L."/>
            <person name="Arahal R. D."/>
            <person name="Lucena T."/>
        </authorList>
    </citation>
    <scope>NUCLEOTIDE SEQUENCE [LARGE SCALE GENOMIC DNA]</scope>
    <source>
        <strain evidence="3">CECT 7235</strain>
    </source>
</reference>
<feature type="transmembrane region" description="Helical" evidence="1">
    <location>
        <begin position="35"/>
        <end position="53"/>
    </location>
</feature>
<keyword evidence="1" id="KW-0472">Membrane</keyword>
<dbReference type="Proteomes" id="UP000272908">
    <property type="component" value="Unassembled WGS sequence"/>
</dbReference>
<organism evidence="2 3">
    <name type="scientific">Roseinatronobacter ekhonensis</name>
    <dbReference type="NCBI Taxonomy" id="254356"/>
    <lineage>
        <taxon>Bacteria</taxon>
        <taxon>Pseudomonadati</taxon>
        <taxon>Pseudomonadota</taxon>
        <taxon>Alphaproteobacteria</taxon>
        <taxon>Rhodobacterales</taxon>
        <taxon>Paracoccaceae</taxon>
        <taxon>Roseinatronobacter</taxon>
    </lineage>
</organism>
<evidence type="ECO:0000256" key="1">
    <source>
        <dbReference type="SAM" id="Phobius"/>
    </source>
</evidence>
<evidence type="ECO:0000313" key="2">
    <source>
        <dbReference type="EMBL" id="SUZ32546.1"/>
    </source>
</evidence>
<keyword evidence="3" id="KW-1185">Reference proteome</keyword>
<proteinExistence type="predicted"/>
<dbReference type="AlphaFoldDB" id="A0A3B0MXL4"/>
<evidence type="ECO:0000313" key="3">
    <source>
        <dbReference type="Proteomes" id="UP000272908"/>
    </source>
</evidence>
<protein>
    <submittedName>
        <fullName evidence="2">Uncharacterized protein</fullName>
    </submittedName>
</protein>
<name>A0A3B0MXL4_9RHOB</name>
<dbReference type="EMBL" id="UIHC01000022">
    <property type="protein sequence ID" value="SUZ32546.1"/>
    <property type="molecule type" value="Genomic_DNA"/>
</dbReference>
<keyword evidence="1" id="KW-0812">Transmembrane</keyword>
<accession>A0A3B0MXL4</accession>
<gene>
    <name evidence="2" type="ORF">ROE7235_02307</name>
</gene>
<sequence>MSQAPQEGRRFSDEELQDLVASTDSGGREPTNRNVALLIATVAFLWSVFQVWIADLQFQFAQY</sequence>
<keyword evidence="1" id="KW-1133">Transmembrane helix</keyword>